<keyword evidence="1" id="KW-0862">Zinc</keyword>
<dbReference type="AlphaFoldDB" id="A0A9D4F4B1"/>
<protein>
    <recommendedName>
        <fullName evidence="2">B box-type domain-containing protein</fullName>
    </recommendedName>
</protein>
<keyword evidence="4" id="KW-1185">Reference proteome</keyword>
<gene>
    <name evidence="3" type="ORF">DPMN_145091</name>
</gene>
<evidence type="ECO:0000313" key="4">
    <source>
        <dbReference type="Proteomes" id="UP000828390"/>
    </source>
</evidence>
<organism evidence="3 4">
    <name type="scientific">Dreissena polymorpha</name>
    <name type="common">Zebra mussel</name>
    <name type="synonym">Mytilus polymorpha</name>
    <dbReference type="NCBI Taxonomy" id="45954"/>
    <lineage>
        <taxon>Eukaryota</taxon>
        <taxon>Metazoa</taxon>
        <taxon>Spiralia</taxon>
        <taxon>Lophotrochozoa</taxon>
        <taxon>Mollusca</taxon>
        <taxon>Bivalvia</taxon>
        <taxon>Autobranchia</taxon>
        <taxon>Heteroconchia</taxon>
        <taxon>Euheterodonta</taxon>
        <taxon>Imparidentia</taxon>
        <taxon>Neoheterodontei</taxon>
        <taxon>Myida</taxon>
        <taxon>Dreissenoidea</taxon>
        <taxon>Dreissenidae</taxon>
        <taxon>Dreissena</taxon>
    </lineage>
</organism>
<dbReference type="PROSITE" id="PS50119">
    <property type="entry name" value="ZF_BBOX"/>
    <property type="match status" value="1"/>
</dbReference>
<dbReference type="Proteomes" id="UP000828390">
    <property type="component" value="Unassembled WGS sequence"/>
</dbReference>
<accession>A0A9D4F4B1</accession>
<proteinExistence type="predicted"/>
<feature type="domain" description="B box-type" evidence="2">
    <location>
        <begin position="88"/>
        <end position="134"/>
    </location>
</feature>
<name>A0A9D4F4B1_DREPO</name>
<evidence type="ECO:0000313" key="3">
    <source>
        <dbReference type="EMBL" id="KAH3791603.1"/>
    </source>
</evidence>
<dbReference type="Gene3D" id="3.30.160.60">
    <property type="entry name" value="Classic Zinc Finger"/>
    <property type="match status" value="1"/>
</dbReference>
<sequence length="134" mass="15114">MASKLGISDQKGSDAVFDVRCTICADDAINRKGIFNCQKCSKHFCNDCVIMHNKILKDHYVTDIVEGPSIEGQNVEDQNNSKAAKGIHSFEMCVEHGNDCKLEMFCEDDQKMLCNVCLRNEHRNCLSVVRDKII</sequence>
<evidence type="ECO:0000259" key="2">
    <source>
        <dbReference type="PROSITE" id="PS50119"/>
    </source>
</evidence>
<keyword evidence="1" id="KW-0863">Zinc-finger</keyword>
<reference evidence="3" key="1">
    <citation type="journal article" date="2019" name="bioRxiv">
        <title>The Genome of the Zebra Mussel, Dreissena polymorpha: A Resource for Invasive Species Research.</title>
        <authorList>
            <person name="McCartney M.A."/>
            <person name="Auch B."/>
            <person name="Kono T."/>
            <person name="Mallez S."/>
            <person name="Zhang Y."/>
            <person name="Obille A."/>
            <person name="Becker A."/>
            <person name="Abrahante J.E."/>
            <person name="Garbe J."/>
            <person name="Badalamenti J.P."/>
            <person name="Herman A."/>
            <person name="Mangelson H."/>
            <person name="Liachko I."/>
            <person name="Sullivan S."/>
            <person name="Sone E.D."/>
            <person name="Koren S."/>
            <person name="Silverstein K.A.T."/>
            <person name="Beckman K.B."/>
            <person name="Gohl D.M."/>
        </authorList>
    </citation>
    <scope>NUCLEOTIDE SEQUENCE</scope>
    <source>
        <strain evidence="3">Duluth1</strain>
        <tissue evidence="3">Whole animal</tissue>
    </source>
</reference>
<dbReference type="GO" id="GO:0008270">
    <property type="term" value="F:zinc ion binding"/>
    <property type="evidence" value="ECO:0007669"/>
    <property type="project" value="UniProtKB-KW"/>
</dbReference>
<reference evidence="3" key="2">
    <citation type="submission" date="2020-11" db="EMBL/GenBank/DDBJ databases">
        <authorList>
            <person name="McCartney M.A."/>
            <person name="Auch B."/>
            <person name="Kono T."/>
            <person name="Mallez S."/>
            <person name="Becker A."/>
            <person name="Gohl D.M."/>
            <person name="Silverstein K.A.T."/>
            <person name="Koren S."/>
            <person name="Bechman K.B."/>
            <person name="Herman A."/>
            <person name="Abrahante J.E."/>
            <person name="Garbe J."/>
        </authorList>
    </citation>
    <scope>NUCLEOTIDE SEQUENCE</scope>
    <source>
        <strain evidence="3">Duluth1</strain>
        <tissue evidence="3">Whole animal</tissue>
    </source>
</reference>
<keyword evidence="1" id="KW-0479">Metal-binding</keyword>
<dbReference type="Pfam" id="PF00643">
    <property type="entry name" value="zf-B_box"/>
    <property type="match status" value="1"/>
</dbReference>
<dbReference type="InterPro" id="IPR000315">
    <property type="entry name" value="Znf_B-box"/>
</dbReference>
<comment type="caution">
    <text evidence="3">The sequence shown here is derived from an EMBL/GenBank/DDBJ whole genome shotgun (WGS) entry which is preliminary data.</text>
</comment>
<dbReference type="EMBL" id="JAIWYP010000007">
    <property type="protein sequence ID" value="KAH3791603.1"/>
    <property type="molecule type" value="Genomic_DNA"/>
</dbReference>
<evidence type="ECO:0000256" key="1">
    <source>
        <dbReference type="PROSITE-ProRule" id="PRU00024"/>
    </source>
</evidence>
<dbReference type="SUPFAM" id="SSF57845">
    <property type="entry name" value="B-box zinc-binding domain"/>
    <property type="match status" value="1"/>
</dbReference>